<evidence type="ECO:0000313" key="1">
    <source>
        <dbReference type="EMBL" id="PQV55635.1"/>
    </source>
</evidence>
<gene>
    <name evidence="1" type="ORF">LX70_03301</name>
</gene>
<keyword evidence="2" id="KW-1185">Reference proteome</keyword>
<dbReference type="AlphaFoldDB" id="A0A2S8S4C1"/>
<accession>A0A2S8S4C1</accession>
<proteinExistence type="predicted"/>
<dbReference type="Proteomes" id="UP000238338">
    <property type="component" value="Unassembled WGS sequence"/>
</dbReference>
<dbReference type="EMBL" id="PVEP01000008">
    <property type="protein sequence ID" value="PQV55635.1"/>
    <property type="molecule type" value="Genomic_DNA"/>
</dbReference>
<reference evidence="1 2" key="1">
    <citation type="submission" date="2018-02" db="EMBL/GenBank/DDBJ databases">
        <title>Genomic Encyclopedia of Archaeal and Bacterial Type Strains, Phase II (KMG-II): from individual species to whole genera.</title>
        <authorList>
            <person name="Goeker M."/>
        </authorList>
    </citation>
    <scope>NUCLEOTIDE SEQUENCE [LARGE SCALE GENOMIC DNA]</scope>
    <source>
        <strain evidence="1 2">DSM 18921</strain>
    </source>
</reference>
<protein>
    <submittedName>
        <fullName evidence="1">Uncharacterized protein</fullName>
    </submittedName>
</protein>
<organism evidence="1 2">
    <name type="scientific">Albidovulum denitrificans</name>
    <dbReference type="NCBI Taxonomy" id="404881"/>
    <lineage>
        <taxon>Bacteria</taxon>
        <taxon>Pseudomonadati</taxon>
        <taxon>Pseudomonadota</taxon>
        <taxon>Alphaproteobacteria</taxon>
        <taxon>Rhodobacterales</taxon>
        <taxon>Paracoccaceae</taxon>
        <taxon>Albidovulum</taxon>
    </lineage>
</organism>
<evidence type="ECO:0000313" key="2">
    <source>
        <dbReference type="Proteomes" id="UP000238338"/>
    </source>
</evidence>
<comment type="caution">
    <text evidence="1">The sequence shown here is derived from an EMBL/GenBank/DDBJ whole genome shotgun (WGS) entry which is preliminary data.</text>
</comment>
<name>A0A2S8S4C1_9RHOB</name>
<sequence>MEEFRLAKLGIKLSVSHVMVSPLPHPDIKVSLIGIFRFYEHTANKVEITLHRLNPPATVGMSRLANP</sequence>